<proteinExistence type="predicted"/>
<evidence type="ECO:0000313" key="1">
    <source>
        <dbReference type="EMBL" id="TQD91183.1"/>
    </source>
</evidence>
<gene>
    <name evidence="1" type="ORF">C1H46_023197</name>
</gene>
<protein>
    <submittedName>
        <fullName evidence="1">Uncharacterized protein</fullName>
    </submittedName>
</protein>
<accession>A0A540LXF1</accession>
<dbReference type="EMBL" id="VIEB01000428">
    <property type="protein sequence ID" value="TQD91183.1"/>
    <property type="molecule type" value="Genomic_DNA"/>
</dbReference>
<organism evidence="1 2">
    <name type="scientific">Malus baccata</name>
    <name type="common">Siberian crab apple</name>
    <name type="synonym">Pyrus baccata</name>
    <dbReference type="NCBI Taxonomy" id="106549"/>
    <lineage>
        <taxon>Eukaryota</taxon>
        <taxon>Viridiplantae</taxon>
        <taxon>Streptophyta</taxon>
        <taxon>Embryophyta</taxon>
        <taxon>Tracheophyta</taxon>
        <taxon>Spermatophyta</taxon>
        <taxon>Magnoliopsida</taxon>
        <taxon>eudicotyledons</taxon>
        <taxon>Gunneridae</taxon>
        <taxon>Pentapetalae</taxon>
        <taxon>rosids</taxon>
        <taxon>fabids</taxon>
        <taxon>Rosales</taxon>
        <taxon>Rosaceae</taxon>
        <taxon>Amygdaloideae</taxon>
        <taxon>Maleae</taxon>
        <taxon>Malus</taxon>
    </lineage>
</organism>
<dbReference type="Proteomes" id="UP000315295">
    <property type="component" value="Unassembled WGS sequence"/>
</dbReference>
<keyword evidence="2" id="KW-1185">Reference proteome</keyword>
<name>A0A540LXF1_MALBA</name>
<dbReference type="AlphaFoldDB" id="A0A540LXF1"/>
<evidence type="ECO:0000313" key="2">
    <source>
        <dbReference type="Proteomes" id="UP000315295"/>
    </source>
</evidence>
<sequence length="172" mass="18387">MAALVYQILSSSVLVSLGLYHMVASTRNHLKSPKSYNHLPIGRCRPPDPHLIRRRPTLQEPHPRPPIHVLAVCGFILLLSGAHADSVAFRVCPIGSSATLKSGVWADRGLLLPGIAGVVEVALVQMLDLQANCDSASGRITTVASGSVGPSFFSFDLQLGTHFLRLMELGCG</sequence>
<reference evidence="1 2" key="1">
    <citation type="journal article" date="2019" name="G3 (Bethesda)">
        <title>Sequencing of a Wild Apple (Malus baccata) Genome Unravels the Differences Between Cultivated and Wild Apple Species Regarding Disease Resistance and Cold Tolerance.</title>
        <authorList>
            <person name="Chen X."/>
        </authorList>
    </citation>
    <scope>NUCLEOTIDE SEQUENCE [LARGE SCALE GENOMIC DNA]</scope>
    <source>
        <strain evidence="2">cv. Shandingzi</strain>
        <tissue evidence="1">Leaves</tissue>
    </source>
</reference>
<comment type="caution">
    <text evidence="1">The sequence shown here is derived from an EMBL/GenBank/DDBJ whole genome shotgun (WGS) entry which is preliminary data.</text>
</comment>